<sequence>ALKKSINGIINKVNAVNIKNMLAEVFRENLQRGRGLFCRSMMKSQMASPTFSPVYAALVAVVNTKFPELGELLLHRLVLQFMRSYKRNDKPVCTAAARFLAQLINQGVAHEVLALEMLILMLEQPSGDSVEMACDFVKERGVAVGTHCTEDQITHEIGLEDSHEPQTHLDIFKAEIIKDQTQTNEVNLRRTIYLTIMSSMDFEEAGHKLVKIKLGEGQEHIMVEMILECCSQERTYKRFFGLLAQRFCYLKREYAENFDQCFRNQYAVIHRLETNKLRNIASLFSHLLATDALSWSVMECMRITEEDTTSASRIFIKYLFQELSSTMGVLKLAARMNDPAAQGWYDNVFPKDTQANLRFAINFFTSIGLGDFDTRWTL</sequence>
<feature type="non-terminal residue" evidence="7">
    <location>
        <position position="1"/>
    </location>
</feature>
<dbReference type="Gene3D" id="1.25.40.180">
    <property type="match status" value="1"/>
</dbReference>
<dbReference type="GO" id="GO:0071013">
    <property type="term" value="C:catalytic step 2 spliceosome"/>
    <property type="evidence" value="ECO:0007669"/>
    <property type="project" value="TreeGrafter"/>
</dbReference>
<name>A0A699YKB9_HAELA</name>
<organism evidence="7 8">
    <name type="scientific">Haematococcus lacustris</name>
    <name type="common">Green alga</name>
    <name type="synonym">Haematococcus pluvialis</name>
    <dbReference type="NCBI Taxonomy" id="44745"/>
    <lineage>
        <taxon>Eukaryota</taxon>
        <taxon>Viridiplantae</taxon>
        <taxon>Chlorophyta</taxon>
        <taxon>core chlorophytes</taxon>
        <taxon>Chlorophyceae</taxon>
        <taxon>CS clade</taxon>
        <taxon>Chlamydomonadales</taxon>
        <taxon>Haematococcaceae</taxon>
        <taxon>Haematococcus</taxon>
    </lineage>
</organism>
<dbReference type="GO" id="GO:0000398">
    <property type="term" value="P:mRNA splicing, via spliceosome"/>
    <property type="evidence" value="ECO:0007669"/>
    <property type="project" value="TreeGrafter"/>
</dbReference>
<evidence type="ECO:0000256" key="3">
    <source>
        <dbReference type="ARBA" id="ARBA00022664"/>
    </source>
</evidence>
<dbReference type="SMART" id="SM00544">
    <property type="entry name" value="MA3"/>
    <property type="match status" value="1"/>
</dbReference>
<comment type="caution">
    <text evidence="7">The sequence shown here is derived from an EMBL/GenBank/DDBJ whole genome shotgun (WGS) entry which is preliminary data.</text>
</comment>
<dbReference type="AlphaFoldDB" id="A0A699YKB9"/>
<evidence type="ECO:0000313" key="7">
    <source>
        <dbReference type="EMBL" id="GFH09931.1"/>
    </source>
</evidence>
<reference evidence="7 8" key="1">
    <citation type="submission" date="2020-02" db="EMBL/GenBank/DDBJ databases">
        <title>Draft genome sequence of Haematococcus lacustris strain NIES-144.</title>
        <authorList>
            <person name="Morimoto D."/>
            <person name="Nakagawa S."/>
            <person name="Yoshida T."/>
            <person name="Sawayama S."/>
        </authorList>
    </citation>
    <scope>NUCLEOTIDE SEQUENCE [LARGE SCALE GENOMIC DNA]</scope>
    <source>
        <strain evidence="7 8">NIES-144</strain>
    </source>
</reference>
<proteinExistence type="inferred from homology"/>
<keyword evidence="3" id="KW-0507">mRNA processing</keyword>
<comment type="similarity">
    <text evidence="2">Belongs to the CWC22 family.</text>
</comment>
<dbReference type="SUPFAM" id="SSF48371">
    <property type="entry name" value="ARM repeat"/>
    <property type="match status" value="1"/>
</dbReference>
<comment type="subcellular location">
    <subcellularLocation>
        <location evidence="1">Nucleus</location>
    </subcellularLocation>
</comment>
<keyword evidence="4" id="KW-0508">mRNA splicing</keyword>
<protein>
    <submittedName>
        <fullName evidence="7">MI domain-containing protein</fullName>
    </submittedName>
</protein>
<evidence type="ECO:0000256" key="5">
    <source>
        <dbReference type="ARBA" id="ARBA00023242"/>
    </source>
</evidence>
<dbReference type="GO" id="GO:0003723">
    <property type="term" value="F:RNA binding"/>
    <property type="evidence" value="ECO:0007669"/>
    <property type="project" value="InterPro"/>
</dbReference>
<keyword evidence="5" id="KW-0539">Nucleus</keyword>
<evidence type="ECO:0000313" key="8">
    <source>
        <dbReference type="Proteomes" id="UP000485058"/>
    </source>
</evidence>
<dbReference type="PROSITE" id="PS51366">
    <property type="entry name" value="MI"/>
    <property type="match status" value="1"/>
</dbReference>
<dbReference type="PANTHER" id="PTHR18034">
    <property type="entry name" value="CELL CYCLE CONTROL PROTEIN CWF22-RELATED"/>
    <property type="match status" value="1"/>
</dbReference>
<evidence type="ECO:0000256" key="2">
    <source>
        <dbReference type="ARBA" id="ARBA00006856"/>
    </source>
</evidence>
<dbReference type="PANTHER" id="PTHR18034:SF3">
    <property type="entry name" value="PRE-MRNA-SPLICING FACTOR CWC22 HOMOLOG"/>
    <property type="match status" value="1"/>
</dbReference>
<dbReference type="InterPro" id="IPR003890">
    <property type="entry name" value="MIF4G-like_typ-3"/>
</dbReference>
<dbReference type="InterPro" id="IPR050781">
    <property type="entry name" value="CWC22_splicing_factor"/>
</dbReference>
<dbReference type="Pfam" id="PF02854">
    <property type="entry name" value="MIF4G"/>
    <property type="match status" value="1"/>
</dbReference>
<evidence type="ECO:0000256" key="1">
    <source>
        <dbReference type="ARBA" id="ARBA00004123"/>
    </source>
</evidence>
<dbReference type="Proteomes" id="UP000485058">
    <property type="component" value="Unassembled WGS sequence"/>
</dbReference>
<evidence type="ECO:0000256" key="4">
    <source>
        <dbReference type="ARBA" id="ARBA00023187"/>
    </source>
</evidence>
<feature type="domain" description="MI" evidence="6">
    <location>
        <begin position="187"/>
        <end position="303"/>
    </location>
</feature>
<dbReference type="EMBL" id="BLLF01000275">
    <property type="protein sequence ID" value="GFH09931.1"/>
    <property type="molecule type" value="Genomic_DNA"/>
</dbReference>
<accession>A0A699YKB9</accession>
<dbReference type="SMART" id="SM00543">
    <property type="entry name" value="MIF4G"/>
    <property type="match status" value="1"/>
</dbReference>
<keyword evidence="8" id="KW-1185">Reference proteome</keyword>
<gene>
    <name evidence="7" type="ORF">HaLaN_05162</name>
</gene>
<dbReference type="InterPro" id="IPR003891">
    <property type="entry name" value="Initiation_fac_eIF4g_MI"/>
</dbReference>
<dbReference type="InterPro" id="IPR016024">
    <property type="entry name" value="ARM-type_fold"/>
</dbReference>
<evidence type="ECO:0000259" key="6">
    <source>
        <dbReference type="PROSITE" id="PS51366"/>
    </source>
</evidence>
<dbReference type="Pfam" id="PF02847">
    <property type="entry name" value="MA3"/>
    <property type="match status" value="1"/>
</dbReference>